<dbReference type="RefSeq" id="XP_002947165.1">
    <property type="nucleotide sequence ID" value="XM_002947119.1"/>
</dbReference>
<organism evidence="4">
    <name type="scientific">Volvox carteri f. nagariensis</name>
    <dbReference type="NCBI Taxonomy" id="3068"/>
    <lineage>
        <taxon>Eukaryota</taxon>
        <taxon>Viridiplantae</taxon>
        <taxon>Chlorophyta</taxon>
        <taxon>core chlorophytes</taxon>
        <taxon>Chlorophyceae</taxon>
        <taxon>CS clade</taxon>
        <taxon>Chlamydomonadales</taxon>
        <taxon>Volvocaceae</taxon>
        <taxon>Volvox</taxon>
    </lineage>
</organism>
<feature type="region of interest" description="Disordered" evidence="1">
    <location>
        <begin position="343"/>
        <end position="380"/>
    </location>
</feature>
<reference evidence="3 4" key="1">
    <citation type="journal article" date="2010" name="Science">
        <title>Genomic analysis of organismal complexity in the multicellular green alga Volvox carteri.</title>
        <authorList>
            <person name="Prochnik S.E."/>
            <person name="Umen J."/>
            <person name="Nedelcu A.M."/>
            <person name="Hallmann A."/>
            <person name="Miller S.M."/>
            <person name="Nishii I."/>
            <person name="Ferris P."/>
            <person name="Kuo A."/>
            <person name="Mitros T."/>
            <person name="Fritz-Laylin L.K."/>
            <person name="Hellsten U."/>
            <person name="Chapman J."/>
            <person name="Simakov O."/>
            <person name="Rensing S.A."/>
            <person name="Terry A."/>
            <person name="Pangilinan J."/>
            <person name="Kapitonov V."/>
            <person name="Jurka J."/>
            <person name="Salamov A."/>
            <person name="Shapiro H."/>
            <person name="Schmutz J."/>
            <person name="Grimwood J."/>
            <person name="Lindquist E."/>
            <person name="Lucas S."/>
            <person name="Grigoriev I.V."/>
            <person name="Schmitt R."/>
            <person name="Kirk D."/>
            <person name="Rokhsar D.S."/>
        </authorList>
    </citation>
    <scope>NUCLEOTIDE SEQUENCE [LARGE SCALE GENOMIC DNA]</scope>
    <source>
        <strain evidence="4">f. Nagariensis / Eve</strain>
    </source>
</reference>
<dbReference type="EMBL" id="GL378326">
    <property type="protein sequence ID" value="EFJ51755.1"/>
    <property type="molecule type" value="Genomic_DNA"/>
</dbReference>
<evidence type="ECO:0000256" key="2">
    <source>
        <dbReference type="SAM" id="Phobius"/>
    </source>
</evidence>
<dbReference type="Proteomes" id="UP000001058">
    <property type="component" value="Unassembled WGS sequence"/>
</dbReference>
<accession>D8TLL5</accession>
<name>D8TLL5_VOLCA</name>
<dbReference type="AlphaFoldDB" id="D8TLL5"/>
<evidence type="ECO:0000313" key="3">
    <source>
        <dbReference type="EMBL" id="EFJ51755.1"/>
    </source>
</evidence>
<feature type="compositionally biased region" description="Low complexity" evidence="1">
    <location>
        <begin position="345"/>
        <end position="359"/>
    </location>
</feature>
<keyword evidence="2" id="KW-1133">Transmembrane helix</keyword>
<keyword evidence="4" id="KW-1185">Reference proteome</keyword>
<dbReference type="KEGG" id="vcn:VOLCADRAFT_87554"/>
<evidence type="ECO:0000313" key="4">
    <source>
        <dbReference type="Proteomes" id="UP000001058"/>
    </source>
</evidence>
<dbReference type="InParanoid" id="D8TLL5"/>
<protein>
    <submittedName>
        <fullName evidence="3">Uncharacterized protein</fullName>
    </submittedName>
</protein>
<proteinExistence type="predicted"/>
<gene>
    <name evidence="3" type="ORF">VOLCADRAFT_87554</name>
</gene>
<dbReference type="OrthoDB" id="547519at2759"/>
<feature type="transmembrane region" description="Helical" evidence="2">
    <location>
        <begin position="291"/>
        <end position="318"/>
    </location>
</feature>
<sequence length="380" mass="41216">MVITLAPIKAVRAMWQVFGKTATIIAGRSPEIPLVPKLPKYGRMQGISRHVSAAAWQQPSLSSAQQGRWVTALGLNNRSSQPTSPRCILWLAIWAATQQGRASCAHCSGGRVANGRRGGGEGAWDRGLLSRQAALLPAISSVEGLMATAEFQEHVSCFAPPPRRRMVTCSWSHWQDLRRLDPDAFRKLLSRDDIQTYEERPPPLAFAVVDYLVGVVGVPLVLVALYRTGVAMGSPLIQYGPPIIWLAVRLRIAVAGHASLLGRVFGVYLVYDTPDEAPNAWEGMSGVGGHFLLALFELLMAGLSCGLLVLGTLVSIAVGSRRQTLAMRLLGLRLEQELCRPNRLSPFSPTSDTTTTMLPKASSPRSFGSLPGRYGLSNRM</sequence>
<feature type="transmembrane region" description="Helical" evidence="2">
    <location>
        <begin position="246"/>
        <end position="271"/>
    </location>
</feature>
<keyword evidence="2" id="KW-0472">Membrane</keyword>
<evidence type="ECO:0000256" key="1">
    <source>
        <dbReference type="SAM" id="MobiDB-lite"/>
    </source>
</evidence>
<keyword evidence="2" id="KW-0812">Transmembrane</keyword>
<feature type="transmembrane region" description="Helical" evidence="2">
    <location>
        <begin position="204"/>
        <end position="226"/>
    </location>
</feature>
<dbReference type="GeneID" id="9620269"/>